<dbReference type="Gramene" id="TRITD1Av1G158380.1">
    <property type="protein sequence ID" value="TRITD1Av1G158380.1"/>
    <property type="gene ID" value="TRITD1Av1G158380"/>
</dbReference>
<dbReference type="AlphaFoldDB" id="A0A9R0QB64"/>
<feature type="compositionally biased region" description="Basic and acidic residues" evidence="1">
    <location>
        <begin position="33"/>
        <end position="56"/>
    </location>
</feature>
<protein>
    <submittedName>
        <fullName evidence="2">Uncharacterized protein</fullName>
    </submittedName>
</protein>
<evidence type="ECO:0000256" key="1">
    <source>
        <dbReference type="SAM" id="MobiDB-lite"/>
    </source>
</evidence>
<keyword evidence="3" id="KW-1185">Reference proteome</keyword>
<evidence type="ECO:0000313" key="3">
    <source>
        <dbReference type="Proteomes" id="UP000324705"/>
    </source>
</evidence>
<name>A0A9R0QB64_TRITD</name>
<organism evidence="2 3">
    <name type="scientific">Triticum turgidum subsp. durum</name>
    <name type="common">Durum wheat</name>
    <name type="synonym">Triticum durum</name>
    <dbReference type="NCBI Taxonomy" id="4567"/>
    <lineage>
        <taxon>Eukaryota</taxon>
        <taxon>Viridiplantae</taxon>
        <taxon>Streptophyta</taxon>
        <taxon>Embryophyta</taxon>
        <taxon>Tracheophyta</taxon>
        <taxon>Spermatophyta</taxon>
        <taxon>Magnoliopsida</taxon>
        <taxon>Liliopsida</taxon>
        <taxon>Poales</taxon>
        <taxon>Poaceae</taxon>
        <taxon>BOP clade</taxon>
        <taxon>Pooideae</taxon>
        <taxon>Triticodae</taxon>
        <taxon>Triticeae</taxon>
        <taxon>Triticinae</taxon>
        <taxon>Triticum</taxon>
    </lineage>
</organism>
<sequence>MVARLWNHLLDISSAPMSLDALVVVASRPPRRHLGDHGHDQDLPDPSRRAHGDPGFDKSLTVTLNSYDTCTTSNRVPRRTFTATQRTAKTLNDYRRRSPRVPLRLPCTSTPRPDRQVPRERLYLYHRHGSDKYPYNKCTSTVVLGIAKNVKYPFEMMRPTSSNDPKYLFKMTEYHYCRTLERLQAETSSSSMNHVRLSFLVDSPKYHEMDDPTSSTTVAVYDCRRHENDYFPQRTMNNYFLYHRRVPLLPTMIVNDYTA</sequence>
<reference evidence="2 3" key="1">
    <citation type="submission" date="2017-09" db="EMBL/GenBank/DDBJ databases">
        <authorList>
            <consortium name="International Durum Wheat Genome Sequencing Consortium (IDWGSC)"/>
            <person name="Milanesi L."/>
        </authorList>
    </citation>
    <scope>NUCLEOTIDE SEQUENCE [LARGE SCALE GENOMIC DNA]</scope>
    <source>
        <strain evidence="3">cv. Svevo</strain>
    </source>
</reference>
<proteinExistence type="predicted"/>
<dbReference type="Proteomes" id="UP000324705">
    <property type="component" value="Chromosome 1A"/>
</dbReference>
<accession>A0A9R0QB64</accession>
<feature type="region of interest" description="Disordered" evidence="1">
    <location>
        <begin position="30"/>
        <end position="56"/>
    </location>
</feature>
<evidence type="ECO:0000313" key="2">
    <source>
        <dbReference type="EMBL" id="VAH07091.1"/>
    </source>
</evidence>
<dbReference type="EMBL" id="LT934111">
    <property type="protein sequence ID" value="VAH07091.1"/>
    <property type="molecule type" value="Genomic_DNA"/>
</dbReference>
<gene>
    <name evidence="2" type="ORF">TRITD_1Av1G158380</name>
</gene>
<dbReference type="OMA" id="RRHENDY"/>